<dbReference type="SUPFAM" id="SSF57701">
    <property type="entry name" value="Zn2/Cys6 DNA-binding domain"/>
    <property type="match status" value="1"/>
</dbReference>
<evidence type="ECO:0000313" key="3">
    <source>
        <dbReference type="EMBL" id="CAG8575617.1"/>
    </source>
</evidence>
<dbReference type="SMART" id="SM00066">
    <property type="entry name" value="GAL4"/>
    <property type="match status" value="1"/>
</dbReference>
<protein>
    <submittedName>
        <fullName evidence="3">35195_t:CDS:1</fullName>
    </submittedName>
</protein>
<feature type="region of interest" description="Disordered" evidence="1">
    <location>
        <begin position="165"/>
        <end position="197"/>
    </location>
</feature>
<accession>A0ABN7UGJ3</accession>
<proteinExistence type="predicted"/>
<dbReference type="PROSITE" id="PS00463">
    <property type="entry name" value="ZN2_CY6_FUNGAL_1"/>
    <property type="match status" value="1"/>
</dbReference>
<feature type="domain" description="Zn(2)-C6 fungal-type" evidence="2">
    <location>
        <begin position="17"/>
        <end position="46"/>
    </location>
</feature>
<organism evidence="3 4">
    <name type="scientific">Gigaspora margarita</name>
    <dbReference type="NCBI Taxonomy" id="4874"/>
    <lineage>
        <taxon>Eukaryota</taxon>
        <taxon>Fungi</taxon>
        <taxon>Fungi incertae sedis</taxon>
        <taxon>Mucoromycota</taxon>
        <taxon>Glomeromycotina</taxon>
        <taxon>Glomeromycetes</taxon>
        <taxon>Diversisporales</taxon>
        <taxon>Gigasporaceae</taxon>
        <taxon>Gigaspora</taxon>
    </lineage>
</organism>
<dbReference type="Proteomes" id="UP000789901">
    <property type="component" value="Unassembled WGS sequence"/>
</dbReference>
<dbReference type="CDD" id="cd00067">
    <property type="entry name" value="GAL4"/>
    <property type="match status" value="1"/>
</dbReference>
<gene>
    <name evidence="3" type="ORF">GMARGA_LOCUS5704</name>
</gene>
<sequence length="449" mass="50275">MSHLRRLQRSRNNTSLACTNCRMNHQRCIRLPEGICTYCRKYKLTCVYIPGRKRGPKTNSSSLSNINPGETAIKALFSLNDSSAFETPNPYNHNIISPNIHNGTTETFQNTSIDQSSLPSFFPFVHEELTQNNDPTTLSSTSHLEGSSSAQTPFNIHLYRVSEIFPNNPPSDHEGPTQNDDPLTVSPSQNSTPSSIIYLNDSSSLETSNPYNNIIISLNIDNYEINDAFQNAFIDQSFLHPFFPPDQSSLPSFFPFVHEELTQNNDSLIINPNQNNILSSTNHLEGSSSAQTPFNIYLNRVSEIFQDIPPSAHEGLVQNDDPLTISPSQNAIPTSIIHLNDSSPLEISDHYNNIITSPNINNYGTNESIQKAFIDQYLYPSSPFIHEGSMQNYDHLTTDLFPNVTSSFINHSNDSSSFETTDSNNNVIITPVNVHPYEATEVFQNMFTD</sequence>
<dbReference type="InterPro" id="IPR036864">
    <property type="entry name" value="Zn2-C6_fun-type_DNA-bd_sf"/>
</dbReference>
<reference evidence="3 4" key="1">
    <citation type="submission" date="2021-06" db="EMBL/GenBank/DDBJ databases">
        <authorList>
            <person name="Kallberg Y."/>
            <person name="Tangrot J."/>
            <person name="Rosling A."/>
        </authorList>
    </citation>
    <scope>NUCLEOTIDE SEQUENCE [LARGE SCALE GENOMIC DNA]</scope>
    <source>
        <strain evidence="3 4">120-4 pot B 10/14</strain>
    </source>
</reference>
<feature type="compositionally biased region" description="Polar residues" evidence="1">
    <location>
        <begin position="176"/>
        <end position="197"/>
    </location>
</feature>
<comment type="caution">
    <text evidence="3">The sequence shown here is derived from an EMBL/GenBank/DDBJ whole genome shotgun (WGS) entry which is preliminary data.</text>
</comment>
<dbReference type="Gene3D" id="4.10.240.10">
    <property type="entry name" value="Zn(2)-C6 fungal-type DNA-binding domain"/>
    <property type="match status" value="1"/>
</dbReference>
<evidence type="ECO:0000313" key="4">
    <source>
        <dbReference type="Proteomes" id="UP000789901"/>
    </source>
</evidence>
<keyword evidence="4" id="KW-1185">Reference proteome</keyword>
<dbReference type="InterPro" id="IPR001138">
    <property type="entry name" value="Zn2Cys6_DnaBD"/>
</dbReference>
<name>A0ABN7UGJ3_GIGMA</name>
<dbReference type="EMBL" id="CAJVQB010002456">
    <property type="protein sequence ID" value="CAG8575617.1"/>
    <property type="molecule type" value="Genomic_DNA"/>
</dbReference>
<evidence type="ECO:0000256" key="1">
    <source>
        <dbReference type="SAM" id="MobiDB-lite"/>
    </source>
</evidence>
<evidence type="ECO:0000259" key="2">
    <source>
        <dbReference type="PROSITE" id="PS00463"/>
    </source>
</evidence>